<gene>
    <name evidence="2" type="ORF">LSALG_LOCUS18198</name>
</gene>
<reference evidence="2" key="1">
    <citation type="submission" date="2023-04" db="EMBL/GenBank/DDBJ databases">
        <authorList>
            <person name="Vijverberg K."/>
            <person name="Xiong W."/>
            <person name="Schranz E."/>
        </authorList>
    </citation>
    <scope>NUCLEOTIDE SEQUENCE</scope>
</reference>
<evidence type="ECO:0000256" key="1">
    <source>
        <dbReference type="SAM" id="MobiDB-lite"/>
    </source>
</evidence>
<organism evidence="2 3">
    <name type="scientific">Lactuca saligna</name>
    <name type="common">Willowleaf lettuce</name>
    <dbReference type="NCBI Taxonomy" id="75948"/>
    <lineage>
        <taxon>Eukaryota</taxon>
        <taxon>Viridiplantae</taxon>
        <taxon>Streptophyta</taxon>
        <taxon>Embryophyta</taxon>
        <taxon>Tracheophyta</taxon>
        <taxon>Spermatophyta</taxon>
        <taxon>Magnoliopsida</taxon>
        <taxon>eudicotyledons</taxon>
        <taxon>Gunneridae</taxon>
        <taxon>Pentapetalae</taxon>
        <taxon>asterids</taxon>
        <taxon>campanulids</taxon>
        <taxon>Asterales</taxon>
        <taxon>Asteraceae</taxon>
        <taxon>Cichorioideae</taxon>
        <taxon>Cichorieae</taxon>
        <taxon>Lactucinae</taxon>
        <taxon>Lactuca</taxon>
    </lineage>
</organism>
<feature type="region of interest" description="Disordered" evidence="1">
    <location>
        <begin position="297"/>
        <end position="324"/>
    </location>
</feature>
<dbReference type="EMBL" id="OX465080">
    <property type="protein sequence ID" value="CAI9278325.1"/>
    <property type="molecule type" value="Genomic_DNA"/>
</dbReference>
<dbReference type="Proteomes" id="UP001177003">
    <property type="component" value="Chromosome 4"/>
</dbReference>
<proteinExistence type="predicted"/>
<keyword evidence="3" id="KW-1185">Reference proteome</keyword>
<feature type="compositionally biased region" description="Acidic residues" evidence="1">
    <location>
        <begin position="310"/>
        <end position="322"/>
    </location>
</feature>
<dbReference type="AlphaFoldDB" id="A0AA35YQK1"/>
<protein>
    <submittedName>
        <fullName evidence="2">Uncharacterized protein</fullName>
    </submittedName>
</protein>
<evidence type="ECO:0000313" key="2">
    <source>
        <dbReference type="EMBL" id="CAI9278325.1"/>
    </source>
</evidence>
<sequence>MPPPVSSQPSTTVPVSIPIFTKSTISHHTSATPISSVNELKYLHEKINQLLLESKASTSEAYSKTTVESILERVTKEHSTNVSSLSKVVSDSTDVCKPTTEKVDKISANTMEFMEDYKTTYNSNTVAANKAIQNVGLLFQTEKSNFVELHKALKSDHEAFQSSITEKITKLQADLVTESKIMDALSIKEEKYKVLETKLQYTHKQVDDLIAEKAVTCSCISDVTELLSDIIETHDLMTSITLKKHLADKLRPMFAMLHHLEGVSQPMFFFSKQGGEGSSKDQTNVPPAPVKLPVIKQEPNKKENIFNEEPIVDDSEDEEPDEADLKRWKAHEAEINDHARIVKEA</sequence>
<name>A0AA35YQK1_LACSI</name>
<accession>A0AA35YQK1</accession>
<evidence type="ECO:0000313" key="3">
    <source>
        <dbReference type="Proteomes" id="UP001177003"/>
    </source>
</evidence>